<comment type="caution">
    <text evidence="3">The sequence shown here is derived from an EMBL/GenBank/DDBJ whole genome shotgun (WGS) entry which is preliminary data.</text>
</comment>
<proteinExistence type="predicted"/>
<feature type="compositionally biased region" description="Low complexity" evidence="1">
    <location>
        <begin position="487"/>
        <end position="502"/>
    </location>
</feature>
<feature type="chain" id="PRO_5027060785" description="DUF3300 domain-containing protein" evidence="2">
    <location>
        <begin position="28"/>
        <end position="795"/>
    </location>
</feature>
<dbReference type="RefSeq" id="WP_165106638.1">
    <property type="nucleotide sequence ID" value="NZ_JAAKYA010000036.1"/>
</dbReference>
<evidence type="ECO:0000313" key="4">
    <source>
        <dbReference type="Proteomes" id="UP000477311"/>
    </source>
</evidence>
<dbReference type="Proteomes" id="UP000477311">
    <property type="component" value="Unassembled WGS sequence"/>
</dbReference>
<feature type="region of interest" description="Disordered" evidence="1">
    <location>
        <begin position="473"/>
        <end position="795"/>
    </location>
</feature>
<keyword evidence="2" id="KW-0732">Signal</keyword>
<name>A0A6M1RMJ7_9BACT</name>
<evidence type="ECO:0000256" key="2">
    <source>
        <dbReference type="SAM" id="SignalP"/>
    </source>
</evidence>
<dbReference type="EMBL" id="JAAKYA010000036">
    <property type="protein sequence ID" value="NGO38913.1"/>
    <property type="molecule type" value="Genomic_DNA"/>
</dbReference>
<feature type="region of interest" description="Disordered" evidence="1">
    <location>
        <begin position="35"/>
        <end position="59"/>
    </location>
</feature>
<keyword evidence="4" id="KW-1185">Reference proteome</keyword>
<evidence type="ECO:0000256" key="1">
    <source>
        <dbReference type="SAM" id="MobiDB-lite"/>
    </source>
</evidence>
<feature type="compositionally biased region" description="Low complexity" evidence="1">
    <location>
        <begin position="701"/>
        <end position="710"/>
    </location>
</feature>
<dbReference type="AlphaFoldDB" id="A0A6M1RMJ7"/>
<dbReference type="Pfam" id="PF20245">
    <property type="entry name" value="DUF6600"/>
    <property type="match status" value="1"/>
</dbReference>
<feature type="signal peptide" evidence="2">
    <location>
        <begin position="1"/>
        <end position="27"/>
    </location>
</feature>
<feature type="compositionally biased region" description="Polar residues" evidence="1">
    <location>
        <begin position="606"/>
        <end position="617"/>
    </location>
</feature>
<gene>
    <name evidence="3" type="ORF">G4L39_05820</name>
</gene>
<sequence>MKTGMPILSAGVASLLLCLIMAGCARATQPENRAEGQSAAASTNPTNAEPVAVGAPKSGAASATADDAIGLEVPEIPTDEPAAAPEPVLPPERPEPAPGAHVISVPEGLNLSPAAQELVRLARAAVPDSVMLAFVTNSTRTFNLGAEQIVYLHDLGVSSEVIRAMIEQDRRLRELGGQLPSLGDTAATAAAQSAAPATAPAPEISASAPQFVAPVTNAPAEAPPETAAAPAATTNVTYQYFYDALSPYGTWVYVDGYGYCWQPSVVIRQPGWRPYCHGGRWIYTDHGWYWHSDYTWGWATFHYGRWFLHPRWGWCWWPDTVWAPAWVTWRYHPGYCGWAPLPPYGSFTGFGFAYSSYGFGWSWFTFVSWSHFHDRHPHRHRVRDDDCKRLVDESRPVKDGLVRERDRIVNRGIDPEQVRERTGREVRPLRIRPEPVEGTQPTSLIAARERWEPARGEVVAPRLRISGPAVARVPGISRPERPPAPPAAVATAPAGEAAPGREPALRPGPLPQTEPGAGLRAAQPIVRTHRVESRSASVETRPAPPVRAPELAAQSGPEPAPAPVEQPSLTQSFGTGPLARGAETPNRVGERGNGIPPARPIRSEPRSQATHTWTQPSTPVPQRPTAAAPQPSPAIQSRPAPAPAASTLPAAPPAPTVQRQQPNNVIVIRPSTPPGFNSPAPHPSGGAGTESSSRYRVFSTPARPEVRSAPAPAPVRPASPQPAPAPPAVQRPAPPPVQVAPAPVPTAPVPAPAAPAPSAPGPSVRPAPATPAPPSAPPAGTGRGGAAPGRSRDAH</sequence>
<accession>A0A6M1RMJ7</accession>
<evidence type="ECO:0000313" key="3">
    <source>
        <dbReference type="EMBL" id="NGO38913.1"/>
    </source>
</evidence>
<feature type="compositionally biased region" description="Pro residues" evidence="1">
    <location>
        <begin position="711"/>
        <end position="777"/>
    </location>
</feature>
<feature type="compositionally biased region" description="Low complexity" evidence="1">
    <location>
        <begin position="623"/>
        <end position="649"/>
    </location>
</feature>
<evidence type="ECO:0008006" key="5">
    <source>
        <dbReference type="Google" id="ProtNLM"/>
    </source>
</evidence>
<dbReference type="PROSITE" id="PS51257">
    <property type="entry name" value="PROKAR_LIPOPROTEIN"/>
    <property type="match status" value="1"/>
</dbReference>
<protein>
    <recommendedName>
        <fullName evidence="5">DUF3300 domain-containing protein</fullName>
    </recommendedName>
</protein>
<feature type="region of interest" description="Disordered" evidence="1">
    <location>
        <begin position="77"/>
        <end position="97"/>
    </location>
</feature>
<dbReference type="PRINTS" id="PR01217">
    <property type="entry name" value="PRICHEXTENSN"/>
</dbReference>
<dbReference type="InterPro" id="IPR046535">
    <property type="entry name" value="DUF6600"/>
</dbReference>
<organism evidence="3 4">
    <name type="scientific">Limisphaera ngatamarikiensis</name>
    <dbReference type="NCBI Taxonomy" id="1324935"/>
    <lineage>
        <taxon>Bacteria</taxon>
        <taxon>Pseudomonadati</taxon>
        <taxon>Verrucomicrobiota</taxon>
        <taxon>Verrucomicrobiia</taxon>
        <taxon>Limisphaerales</taxon>
        <taxon>Limisphaeraceae</taxon>
        <taxon>Limisphaera</taxon>
    </lineage>
</organism>
<reference evidence="3 4" key="1">
    <citation type="submission" date="2020-02" db="EMBL/GenBank/DDBJ databases">
        <title>Draft genome sequence of Limisphaera ngatamarikiensis NGM72.4T, a thermophilic Verrucomicrobia grouped in subdivision 3.</title>
        <authorList>
            <person name="Carere C.R."/>
            <person name="Steen J."/>
            <person name="Hugenholtz P."/>
            <person name="Stott M.B."/>
        </authorList>
    </citation>
    <scope>NUCLEOTIDE SEQUENCE [LARGE SCALE GENOMIC DNA]</scope>
    <source>
        <strain evidence="3 4">NGM72.4</strain>
    </source>
</reference>